<dbReference type="FunCoup" id="A0A0G4EMD3">
    <property type="interactions" value="110"/>
</dbReference>
<evidence type="ECO:0000256" key="2">
    <source>
        <dbReference type="ARBA" id="ARBA00038211"/>
    </source>
</evidence>
<comment type="similarity">
    <text evidence="2">Belongs to the choline/ethanolamine kinase family.</text>
</comment>
<dbReference type="Proteomes" id="UP000041254">
    <property type="component" value="Unassembled WGS sequence"/>
</dbReference>
<accession>A0A0G4EMD3</accession>
<dbReference type="Gene3D" id="3.90.1200.10">
    <property type="match status" value="1"/>
</dbReference>
<dbReference type="PhylomeDB" id="A0A0G4EMD3"/>
<dbReference type="AlphaFoldDB" id="A0A0G4EMD3"/>
<dbReference type="STRING" id="1169540.A0A0G4EMD3"/>
<reference evidence="4 5" key="1">
    <citation type="submission" date="2014-11" db="EMBL/GenBank/DDBJ databases">
        <authorList>
            <person name="Zhu J."/>
            <person name="Qi W."/>
            <person name="Song R."/>
        </authorList>
    </citation>
    <scope>NUCLEOTIDE SEQUENCE [LARGE SCALE GENOMIC DNA]</scope>
</reference>
<dbReference type="EC" id="2.7.1.82" evidence="3"/>
<dbReference type="OMA" id="EAPYYKI"/>
<name>A0A0G4EMD3_VITBC</name>
<comment type="pathway">
    <text evidence="1">Phospholipid metabolism; phosphatidylethanolamine biosynthesis; phosphatidylethanolamine from ethanolamine: step 1/3.</text>
</comment>
<dbReference type="CDD" id="cd05157">
    <property type="entry name" value="ETNK_euk"/>
    <property type="match status" value="1"/>
</dbReference>
<dbReference type="InterPro" id="IPR011009">
    <property type="entry name" value="Kinase-like_dom_sf"/>
</dbReference>
<keyword evidence="5" id="KW-1185">Reference proteome</keyword>
<dbReference type="VEuPathDB" id="CryptoDB:Vbra_4005"/>
<dbReference type="SUPFAM" id="SSF56112">
    <property type="entry name" value="Protein kinase-like (PK-like)"/>
    <property type="match status" value="1"/>
</dbReference>
<dbReference type="InParanoid" id="A0A0G4EMD3"/>
<organism evidence="4 5">
    <name type="scientific">Vitrella brassicaformis (strain CCMP3155)</name>
    <dbReference type="NCBI Taxonomy" id="1169540"/>
    <lineage>
        <taxon>Eukaryota</taxon>
        <taxon>Sar</taxon>
        <taxon>Alveolata</taxon>
        <taxon>Colpodellida</taxon>
        <taxon>Vitrellaceae</taxon>
        <taxon>Vitrella</taxon>
    </lineage>
</organism>
<protein>
    <recommendedName>
        <fullName evidence="3">ethanolamine kinase</fullName>
        <ecNumber evidence="3">2.7.1.82</ecNumber>
    </recommendedName>
</protein>
<evidence type="ECO:0000256" key="3">
    <source>
        <dbReference type="ARBA" id="ARBA00038874"/>
    </source>
</evidence>
<evidence type="ECO:0000313" key="5">
    <source>
        <dbReference type="Proteomes" id="UP000041254"/>
    </source>
</evidence>
<proteinExistence type="inferred from homology"/>
<sequence>MRRTPSFPADREDLCFERGTSLDELIDSAKRRAFELTPLQVGQPGCVDELSHLVVQGGITNTLLKVFKTNDPAKACLARIFGPKTEEIIDREQERRCVDYLASHGIGKHIYVRLQNGQLEEWLEGRTFEPPSEMMSPDIARKIAHRVAALHSLPIPPFMMHTDGRKGDRNGPVSGSTLWPQLWKWLQQCRDAVSRVHAGDADYAKSAKILIFDLNAIEKEMHRIEAQTSSFRSPVVVGHNDLLCGNVFLFEDGSVDFIDFEYCAATERGFDIANHFNECVGFDCDWENYPSKEQQIDFIREYLSVVRYQTNNNSEGCAASTSDSDVESVWEETQAYINASHLFWGLWAIIQTVHSPIDFDFFSYAFRRLSAIWLPQFRLP</sequence>
<dbReference type="GO" id="GO:0005737">
    <property type="term" value="C:cytoplasm"/>
    <property type="evidence" value="ECO:0007669"/>
    <property type="project" value="TreeGrafter"/>
</dbReference>
<evidence type="ECO:0000313" key="4">
    <source>
        <dbReference type="EMBL" id="CEL98118.1"/>
    </source>
</evidence>
<dbReference type="GO" id="GO:0006646">
    <property type="term" value="P:phosphatidylethanolamine biosynthetic process"/>
    <property type="evidence" value="ECO:0007669"/>
    <property type="project" value="TreeGrafter"/>
</dbReference>
<dbReference type="PANTHER" id="PTHR22603">
    <property type="entry name" value="CHOLINE/ETHANOALAMINE KINASE"/>
    <property type="match status" value="1"/>
</dbReference>
<dbReference type="EMBL" id="CDMY01000263">
    <property type="protein sequence ID" value="CEL98118.1"/>
    <property type="molecule type" value="Genomic_DNA"/>
</dbReference>
<gene>
    <name evidence="4" type="ORF">Vbra_4005</name>
</gene>
<evidence type="ECO:0000256" key="1">
    <source>
        <dbReference type="ARBA" id="ARBA00037883"/>
    </source>
</evidence>
<dbReference type="PANTHER" id="PTHR22603:SF66">
    <property type="entry name" value="ETHANOLAMINE KINASE"/>
    <property type="match status" value="1"/>
</dbReference>
<dbReference type="Pfam" id="PF01633">
    <property type="entry name" value="Choline_kinase"/>
    <property type="match status" value="1"/>
</dbReference>
<dbReference type="OrthoDB" id="10267235at2759"/>
<dbReference type="GO" id="GO:0004305">
    <property type="term" value="F:ethanolamine kinase activity"/>
    <property type="evidence" value="ECO:0007669"/>
    <property type="project" value="UniProtKB-EC"/>
</dbReference>